<reference evidence="2" key="1">
    <citation type="journal article" date="2019" name="Sci. Rep.">
        <title>Draft genome of Tanacetum cinerariifolium, the natural source of mosquito coil.</title>
        <authorList>
            <person name="Yamashiro T."/>
            <person name="Shiraishi A."/>
            <person name="Satake H."/>
            <person name="Nakayama K."/>
        </authorList>
    </citation>
    <scope>NUCLEOTIDE SEQUENCE</scope>
</reference>
<dbReference type="InterPro" id="IPR001606">
    <property type="entry name" value="ARID_dom"/>
</dbReference>
<dbReference type="PANTHER" id="PTHR46410:SF26">
    <property type="entry name" value="BULB-TYPE LECTIN DOMAIN-CONTAINING PROTEIN-RELATED"/>
    <property type="match status" value="1"/>
</dbReference>
<evidence type="ECO:0000259" key="1">
    <source>
        <dbReference type="PROSITE" id="PS51011"/>
    </source>
</evidence>
<dbReference type="EMBL" id="BKCJ010007282">
    <property type="protein sequence ID" value="GEU76449.1"/>
    <property type="molecule type" value="Genomic_DNA"/>
</dbReference>
<dbReference type="GO" id="GO:0003677">
    <property type="term" value="F:DNA binding"/>
    <property type="evidence" value="ECO:0007669"/>
    <property type="project" value="UniProtKB-KW"/>
</dbReference>
<accession>A0A6L2MSV4</accession>
<proteinExistence type="predicted"/>
<sequence>MKTCPMMKQKEEIERIGNRSKTAKENMEGIMASKPTVSIKYPEIIHFETKCMLKGTYQGHWDNIWYVSNNTNMHLCPKLSLFCNIREKFIVNKLDDQKKFLFTYDLGEVVINNGDKGYLIPGVSYAFEVTLNILSLELLEKQGFEIMYENNTCSLVYMFKDPKGQSFNEDRLRVMHNKYLEEYFEALDGSAEQNKTLGLISMQDDVIEIKGTLYSTKVTTFNEYVAFLNLATQDEIISQEWDTFRGRFDKVLIWFYKNCLGKPIPGPIPPIINGVQIHLFDLYKLVEGLGGYLSVYFGPEFGTIGEIIGLTKQDGEKIKRCYINYLDIFTSYYKTARVPNQDQRSNLDIPARSLEVGKGYTFPTTHQWDFGERSAPNLEVASKKGKEKLEPFGVKLEEEKEYHDRKLFHPIEPNKRSIQYNDIKIKEEETSNTSSEDLVIV</sequence>
<gene>
    <name evidence="2" type="ORF">Tci_048427</name>
</gene>
<organism evidence="2">
    <name type="scientific">Tanacetum cinerariifolium</name>
    <name type="common">Dalmatian daisy</name>
    <name type="synonym">Chrysanthemum cinerariifolium</name>
    <dbReference type="NCBI Taxonomy" id="118510"/>
    <lineage>
        <taxon>Eukaryota</taxon>
        <taxon>Viridiplantae</taxon>
        <taxon>Streptophyta</taxon>
        <taxon>Embryophyta</taxon>
        <taxon>Tracheophyta</taxon>
        <taxon>Spermatophyta</taxon>
        <taxon>Magnoliopsida</taxon>
        <taxon>eudicotyledons</taxon>
        <taxon>Gunneridae</taxon>
        <taxon>Pentapetalae</taxon>
        <taxon>asterids</taxon>
        <taxon>campanulids</taxon>
        <taxon>Asterales</taxon>
        <taxon>Asteraceae</taxon>
        <taxon>Asteroideae</taxon>
        <taxon>Anthemideae</taxon>
        <taxon>Anthemidinae</taxon>
        <taxon>Tanacetum</taxon>
    </lineage>
</organism>
<dbReference type="SUPFAM" id="SSF46774">
    <property type="entry name" value="ARID-like"/>
    <property type="match status" value="1"/>
</dbReference>
<dbReference type="InterPro" id="IPR036431">
    <property type="entry name" value="ARID_dom_sf"/>
</dbReference>
<name>A0A6L2MSV4_TANCI</name>
<dbReference type="Gene3D" id="1.10.150.60">
    <property type="entry name" value="ARID DNA-binding domain"/>
    <property type="match status" value="1"/>
</dbReference>
<dbReference type="AlphaFoldDB" id="A0A6L2MSV4"/>
<comment type="caution">
    <text evidence="2">The sequence shown here is derived from an EMBL/GenBank/DDBJ whole genome shotgun (WGS) entry which is preliminary data.</text>
</comment>
<protein>
    <submittedName>
        <fullName evidence="2">ARID DNA-binding domain-containing protein</fullName>
    </submittedName>
</protein>
<dbReference type="PANTHER" id="PTHR46410">
    <property type="entry name" value="AT-RICH INTERACTIVE DOMAIN-CONTAINING PROTEIN 2"/>
    <property type="match status" value="1"/>
</dbReference>
<dbReference type="Pfam" id="PF01388">
    <property type="entry name" value="ARID"/>
    <property type="match status" value="1"/>
</dbReference>
<keyword evidence="2" id="KW-0238">DNA-binding</keyword>
<feature type="domain" description="ARID" evidence="1">
    <location>
        <begin position="242"/>
        <end position="334"/>
    </location>
</feature>
<evidence type="ECO:0000313" key="2">
    <source>
        <dbReference type="EMBL" id="GEU76449.1"/>
    </source>
</evidence>
<dbReference type="PROSITE" id="PS51011">
    <property type="entry name" value="ARID"/>
    <property type="match status" value="1"/>
</dbReference>